<dbReference type="KEGG" id="ssck:SPSK_05703"/>
<dbReference type="RefSeq" id="XP_016583261.1">
    <property type="nucleotide sequence ID" value="XM_016732443.1"/>
</dbReference>
<dbReference type="EMBL" id="AXCR01000012">
    <property type="protein sequence ID" value="KJR80585.1"/>
    <property type="molecule type" value="Genomic_DNA"/>
</dbReference>
<gene>
    <name evidence="2" type="ORF">SPSK_05703</name>
</gene>
<protein>
    <submittedName>
        <fullName evidence="2">Uncharacterized protein</fullName>
    </submittedName>
</protein>
<evidence type="ECO:0000313" key="2">
    <source>
        <dbReference type="EMBL" id="KJR80585.1"/>
    </source>
</evidence>
<sequence length="111" mass="12330">MSPSTTAANTTMDPGTSLLSPGTVHAYDCLDVCLFLMYDILITPYFVSVETVFMASWMIWGSTSCHSGKDDPKQAGKGEHHRRHMDTSRAPNRCNAPLRIFGDLIRARRVP</sequence>
<dbReference type="GeneID" id="27667720"/>
<evidence type="ECO:0000256" key="1">
    <source>
        <dbReference type="SAM" id="MobiDB-lite"/>
    </source>
</evidence>
<feature type="compositionally biased region" description="Basic and acidic residues" evidence="1">
    <location>
        <begin position="67"/>
        <end position="78"/>
    </location>
</feature>
<reference evidence="2 3" key="1">
    <citation type="journal article" date="2014" name="BMC Genomics">
        <title>Comparative genomics of the major fungal agents of human and animal Sporotrichosis: Sporothrix schenckii and Sporothrix brasiliensis.</title>
        <authorList>
            <person name="Teixeira M.M."/>
            <person name="de Almeida L.G."/>
            <person name="Kubitschek-Barreira P."/>
            <person name="Alves F.L."/>
            <person name="Kioshima E.S."/>
            <person name="Abadio A.K."/>
            <person name="Fernandes L."/>
            <person name="Derengowski L.S."/>
            <person name="Ferreira K.S."/>
            <person name="Souza R.C."/>
            <person name="Ruiz J.C."/>
            <person name="de Andrade N.C."/>
            <person name="Paes H.C."/>
            <person name="Nicola A.M."/>
            <person name="Albuquerque P."/>
            <person name="Gerber A.L."/>
            <person name="Martins V.P."/>
            <person name="Peconick L.D."/>
            <person name="Neto A.V."/>
            <person name="Chaucanez C.B."/>
            <person name="Silva P.A."/>
            <person name="Cunha O.L."/>
            <person name="de Oliveira F.F."/>
            <person name="dos Santos T.C."/>
            <person name="Barros A.L."/>
            <person name="Soares M.A."/>
            <person name="de Oliveira L.M."/>
            <person name="Marini M.M."/>
            <person name="Villalobos-Duno H."/>
            <person name="Cunha M.M."/>
            <person name="de Hoog S."/>
            <person name="da Silveira J.F."/>
            <person name="Henrissat B."/>
            <person name="Nino-Vega G.A."/>
            <person name="Cisalpino P.S."/>
            <person name="Mora-Montes H.M."/>
            <person name="Almeida S.R."/>
            <person name="Stajich J.E."/>
            <person name="Lopes-Bezerra L.M."/>
            <person name="Vasconcelos A.T."/>
            <person name="Felipe M.S."/>
        </authorList>
    </citation>
    <scope>NUCLEOTIDE SEQUENCE [LARGE SCALE GENOMIC DNA]</scope>
    <source>
        <strain evidence="2 3">1099-18</strain>
    </source>
</reference>
<dbReference type="VEuPathDB" id="FungiDB:SPSK_05703"/>
<reference evidence="2 3" key="2">
    <citation type="journal article" date="2015" name="Eukaryot. Cell">
        <title>Asexual propagation of a virulent clone complex in a human and feline outbreak of sporotrichosis.</title>
        <authorList>
            <person name="Teixeira Mde M."/>
            <person name="Rodrigues A.M."/>
            <person name="Tsui C.K."/>
            <person name="de Almeida L.G."/>
            <person name="Van Diepeningen A.D."/>
            <person name="van den Ende B.G."/>
            <person name="Fernandes G.F."/>
            <person name="Kano R."/>
            <person name="Hamelin R.C."/>
            <person name="Lopes-Bezerra L.M."/>
            <person name="Vasconcelos A.T."/>
            <person name="de Hoog S."/>
            <person name="de Camargo Z.P."/>
            <person name="Felipe M.S."/>
        </authorList>
    </citation>
    <scope>NUCLEOTIDE SEQUENCE [LARGE SCALE GENOMIC DNA]</scope>
    <source>
        <strain evidence="2 3">1099-18</strain>
    </source>
</reference>
<dbReference type="Proteomes" id="UP000033710">
    <property type="component" value="Unassembled WGS sequence"/>
</dbReference>
<accession>A0A0F2LVR2</accession>
<comment type="caution">
    <text evidence="2">The sequence shown here is derived from an EMBL/GenBank/DDBJ whole genome shotgun (WGS) entry which is preliminary data.</text>
</comment>
<feature type="region of interest" description="Disordered" evidence="1">
    <location>
        <begin position="65"/>
        <end position="94"/>
    </location>
</feature>
<name>A0A0F2LVR2_SPOSC</name>
<evidence type="ECO:0000313" key="3">
    <source>
        <dbReference type="Proteomes" id="UP000033710"/>
    </source>
</evidence>
<organism evidence="2 3">
    <name type="scientific">Sporothrix schenckii 1099-18</name>
    <dbReference type="NCBI Taxonomy" id="1397361"/>
    <lineage>
        <taxon>Eukaryota</taxon>
        <taxon>Fungi</taxon>
        <taxon>Dikarya</taxon>
        <taxon>Ascomycota</taxon>
        <taxon>Pezizomycotina</taxon>
        <taxon>Sordariomycetes</taxon>
        <taxon>Sordariomycetidae</taxon>
        <taxon>Ophiostomatales</taxon>
        <taxon>Ophiostomataceae</taxon>
        <taxon>Sporothrix</taxon>
    </lineage>
</organism>
<proteinExistence type="predicted"/>
<dbReference type="AlphaFoldDB" id="A0A0F2LVR2"/>